<keyword evidence="2" id="KW-0378">Hydrolase</keyword>
<keyword evidence="8" id="KW-0808">Transferase</keyword>
<dbReference type="GO" id="GO:0050082">
    <property type="term" value="F:maltose phosphorylase activity"/>
    <property type="evidence" value="ECO:0007669"/>
    <property type="project" value="UniProtKB-EC"/>
</dbReference>
<evidence type="ECO:0000256" key="2">
    <source>
        <dbReference type="ARBA" id="ARBA00023295"/>
    </source>
</evidence>
<dbReference type="Pfam" id="PF03636">
    <property type="entry name" value="Glyco_hydro_65N"/>
    <property type="match status" value="1"/>
</dbReference>
<dbReference type="Gene3D" id="2.70.98.40">
    <property type="entry name" value="Glycoside hydrolase, family 65, N-terminal domain"/>
    <property type="match status" value="1"/>
</dbReference>
<dbReference type="InterPro" id="IPR008928">
    <property type="entry name" value="6-hairpin_glycosidase_sf"/>
</dbReference>
<feature type="binding site" evidence="4">
    <location>
        <begin position="374"/>
        <end position="375"/>
    </location>
    <ligand>
        <name>substrate</name>
    </ligand>
</feature>
<dbReference type="GO" id="GO:0047656">
    <property type="term" value="F:alpha,alpha-trehalose phosphorylase activity"/>
    <property type="evidence" value="ECO:0007669"/>
    <property type="project" value="UniProtKB-EC"/>
</dbReference>
<feature type="domain" description="Glycoside hydrolase family 65 central catalytic" evidence="5">
    <location>
        <begin position="340"/>
        <end position="701"/>
    </location>
</feature>
<dbReference type="AlphaFoldDB" id="A0A6J4M694"/>
<sequence>MFRMRRRTPDLLPRHDFPYDDPWRLVERRFTEKRLGQTESLFSVANGYLGLRGNHDEGRPAHEHSTLVAGFHETWPIAHAEEAFGLAQTGQTIVDVPDTKLIQLYVDDEPLFLPTAPTSDYERVLDFREGTLSRRLIWETPSGKRVEIRSRRLTSLRQRHLAAYEYEVRMLNGSAPVVITSQLRNHDDEERVAPGNIDPRVRHVGKALRNVLHRAEGERLLFGYRTTNSRMTLGCGVDHVMETDNDYQVHSECSEDVGEVTYIVEAQPDVPIRLIKYAAYHTSRSVAPAELVGRAARVLWRAVSGGFEDLIASQRAVLDDFWERSDVEVEGDKQVQQAVRWNLFQLFQATARAEGTGVPAKGLTGPGYEGHYFWDIETFVLPFLCYTEPRTAKNLLHFRHGMLGTARARASELNLAGALFPWRTIAGEEASAYYQAGTAQYHLDADIAYALKRYIDVTGDRRTLLKEGVDLLVGTARMWADLGHYDAEGKFHLFTVTGPDEYTTVVNDNAFTNLMARLNLNYAATVIEELRDTDVDRYGQLCHDVGIDDGETAEWRRAAEMMHVPYDEQRGINPQDAQFLEREVWDFDSTPEENYPLLLHYHPLVIYRHQVIKQADVVLAMFLLGNEFGLEQKRRNFDYYDPLTTSDSSLSPPVHSIVAAEVGEAQHAMRHFRLALFMDLADVAQNTDQGVHIASTGGVWMALVYGFGGLRDHDGEISFDPRLPEEWGRLRFKLRVRDRRLDIAITHECISIALLDGEDLAIQVRGKGVELGAGQSIEVEMSGDD</sequence>
<dbReference type="SUPFAM" id="SSF74650">
    <property type="entry name" value="Galactose mutarotase-like"/>
    <property type="match status" value="1"/>
</dbReference>
<dbReference type="Gene3D" id="2.60.420.10">
    <property type="entry name" value="Maltose phosphorylase, domain 3"/>
    <property type="match status" value="1"/>
</dbReference>
<evidence type="ECO:0000259" key="7">
    <source>
        <dbReference type="Pfam" id="PF03636"/>
    </source>
</evidence>
<dbReference type="InterPro" id="IPR011013">
    <property type="entry name" value="Gal_mutarotase_sf_dom"/>
</dbReference>
<dbReference type="EMBL" id="CADCUI010000038">
    <property type="protein sequence ID" value="CAA9350993.1"/>
    <property type="molecule type" value="Genomic_DNA"/>
</dbReference>
<evidence type="ECO:0000256" key="4">
    <source>
        <dbReference type="PIRSR" id="PIRSR036289-51"/>
    </source>
</evidence>
<dbReference type="GO" id="GO:0030246">
    <property type="term" value="F:carbohydrate binding"/>
    <property type="evidence" value="ECO:0007669"/>
    <property type="project" value="InterPro"/>
</dbReference>
<gene>
    <name evidence="8" type="ORF">AVDCRST_MAG34-1757</name>
</gene>
<evidence type="ECO:0000313" key="8">
    <source>
        <dbReference type="EMBL" id="CAA9350993.1"/>
    </source>
</evidence>
<protein>
    <submittedName>
        <fullName evidence="8">GH65</fullName>
        <ecNumber evidence="8">2.4.1.64</ecNumber>
        <ecNumber evidence="8">2.4.1.8</ecNumber>
    </submittedName>
</protein>
<comment type="similarity">
    <text evidence="1">Belongs to the glycosyl hydrolase 65 family.</text>
</comment>
<dbReference type="EC" id="2.4.1.64" evidence="8"/>
<dbReference type="PANTHER" id="PTHR11051:SF13">
    <property type="entry name" value="GLYCOSYL TRANSFERASE"/>
    <property type="match status" value="1"/>
</dbReference>
<keyword evidence="8" id="KW-0328">Glycosyltransferase</keyword>
<feature type="binding site" evidence="4">
    <location>
        <begin position="613"/>
        <end position="614"/>
    </location>
    <ligand>
        <name>substrate</name>
    </ligand>
</feature>
<dbReference type="Pfam" id="PF03632">
    <property type="entry name" value="Glyco_hydro_65m"/>
    <property type="match status" value="1"/>
</dbReference>
<feature type="domain" description="Glycoside hydrolase family 65 C-terminal" evidence="6">
    <location>
        <begin position="710"/>
        <end position="771"/>
    </location>
</feature>
<accession>A0A6J4M694</accession>
<feature type="active site" description="Proton donor" evidence="3">
    <location>
        <position position="501"/>
    </location>
</feature>
<dbReference type="InterPro" id="IPR012341">
    <property type="entry name" value="6hp_glycosidase-like_sf"/>
</dbReference>
<dbReference type="SUPFAM" id="SSF48208">
    <property type="entry name" value="Six-hairpin glycosidases"/>
    <property type="match status" value="1"/>
</dbReference>
<reference evidence="8" key="1">
    <citation type="submission" date="2020-02" db="EMBL/GenBank/DDBJ databases">
        <authorList>
            <person name="Meier V. D."/>
        </authorList>
    </citation>
    <scope>NUCLEOTIDE SEQUENCE</scope>
    <source>
        <strain evidence="8">AVDCRST_MAG34</strain>
    </source>
</reference>
<dbReference type="PANTHER" id="PTHR11051">
    <property type="entry name" value="GLYCOSYL HYDROLASE-RELATED"/>
    <property type="match status" value="1"/>
</dbReference>
<dbReference type="PIRSF" id="PIRSF036289">
    <property type="entry name" value="Glycosyl_hydrolase_malt_phosph"/>
    <property type="match status" value="1"/>
</dbReference>
<dbReference type="InterPro" id="IPR005194">
    <property type="entry name" value="Glyco_hydro_65_C"/>
</dbReference>
<evidence type="ECO:0000256" key="3">
    <source>
        <dbReference type="PIRSR" id="PIRSR036289-50"/>
    </source>
</evidence>
<proteinExistence type="inferred from homology"/>
<feature type="domain" description="Glycoside hydrolase family 65 N-terminal" evidence="7">
    <location>
        <begin position="27"/>
        <end position="284"/>
    </location>
</feature>
<name>A0A6J4M694_9ACTN</name>
<organism evidence="8">
    <name type="scientific">uncultured Nocardioidaceae bacterium</name>
    <dbReference type="NCBI Taxonomy" id="253824"/>
    <lineage>
        <taxon>Bacteria</taxon>
        <taxon>Bacillati</taxon>
        <taxon>Actinomycetota</taxon>
        <taxon>Actinomycetes</taxon>
        <taxon>Propionibacteriales</taxon>
        <taxon>Nocardioidaceae</taxon>
        <taxon>environmental samples</taxon>
    </lineage>
</organism>
<dbReference type="InterPro" id="IPR037018">
    <property type="entry name" value="GH65_N"/>
</dbReference>
<evidence type="ECO:0000259" key="6">
    <source>
        <dbReference type="Pfam" id="PF03633"/>
    </source>
</evidence>
<keyword evidence="2" id="KW-0326">Glycosidase</keyword>
<dbReference type="InterPro" id="IPR005196">
    <property type="entry name" value="Glyco_hydro_65_N"/>
</dbReference>
<dbReference type="InterPro" id="IPR005195">
    <property type="entry name" value="Glyco_hydro_65_M"/>
</dbReference>
<evidence type="ECO:0000259" key="5">
    <source>
        <dbReference type="Pfam" id="PF03632"/>
    </source>
</evidence>
<dbReference type="GO" id="GO:0004553">
    <property type="term" value="F:hydrolase activity, hydrolyzing O-glycosyl compounds"/>
    <property type="evidence" value="ECO:0007669"/>
    <property type="project" value="TreeGrafter"/>
</dbReference>
<dbReference type="EC" id="2.4.1.8" evidence="8"/>
<dbReference type="GO" id="GO:0005975">
    <property type="term" value="P:carbohydrate metabolic process"/>
    <property type="evidence" value="ECO:0007669"/>
    <property type="project" value="InterPro"/>
</dbReference>
<dbReference type="Gene3D" id="1.50.10.10">
    <property type="match status" value="1"/>
</dbReference>
<dbReference type="InterPro" id="IPR017045">
    <property type="entry name" value="Malt_Pase/Glycosyl_Hdrlase"/>
</dbReference>
<evidence type="ECO:0000256" key="1">
    <source>
        <dbReference type="ARBA" id="ARBA00006768"/>
    </source>
</evidence>
<dbReference type="Pfam" id="PF03633">
    <property type="entry name" value="Glyco_hydro_65C"/>
    <property type="match status" value="1"/>
</dbReference>